<feature type="region of interest" description="Disordered" evidence="6">
    <location>
        <begin position="1"/>
        <end position="37"/>
    </location>
</feature>
<reference evidence="9 10" key="1">
    <citation type="submission" date="2018-05" db="EMBL/GenBank/DDBJ databases">
        <title>Complete genome sequence of sponge-derived Streptomyces sp. HNM0039.</title>
        <authorList>
            <person name="Huang X."/>
            <person name="Zhou S."/>
        </authorList>
    </citation>
    <scope>NUCLEOTIDE SEQUENCE [LARGE SCALE GENOMIC DNA]</scope>
    <source>
        <strain evidence="9 10">HNM0039</strain>
    </source>
</reference>
<keyword evidence="1 5" id="KW-0597">Phosphoprotein</keyword>
<dbReference type="SUPFAM" id="SSF46894">
    <property type="entry name" value="C-terminal effector domain of the bipartite response regulators"/>
    <property type="match status" value="1"/>
</dbReference>
<dbReference type="OrthoDB" id="9808843at2"/>
<accession>A0A2S1T1J1</accession>
<dbReference type="GO" id="GO:0000160">
    <property type="term" value="P:phosphorelay signal transduction system"/>
    <property type="evidence" value="ECO:0007669"/>
    <property type="project" value="InterPro"/>
</dbReference>
<dbReference type="EMBL" id="CP029188">
    <property type="protein sequence ID" value="AWI32544.1"/>
    <property type="molecule type" value="Genomic_DNA"/>
</dbReference>
<dbReference type="GO" id="GO:0003677">
    <property type="term" value="F:DNA binding"/>
    <property type="evidence" value="ECO:0007669"/>
    <property type="project" value="UniProtKB-KW"/>
</dbReference>
<keyword evidence="10" id="KW-1185">Reference proteome</keyword>
<dbReference type="SUPFAM" id="SSF52172">
    <property type="entry name" value="CheY-like"/>
    <property type="match status" value="1"/>
</dbReference>
<evidence type="ECO:0000256" key="3">
    <source>
        <dbReference type="ARBA" id="ARBA00023125"/>
    </source>
</evidence>
<dbReference type="InterPro" id="IPR039420">
    <property type="entry name" value="WalR-like"/>
</dbReference>
<sequence>MTDTNSTNDPTGTTGTTPAGGTTPVGGTTPAGGTGGTVSVLIVDDEWMVRSMLRTIMESAPDITVAGEASDGSTAVTMAGVLRPDVVLMDIRMPRSDGLTATERLARSEHPPHVVVLTTFDLDEYVRTALRHGAVGFLLKDATADDMINAVRSAARGDAMLSPKVTRRLLRHFAEDGEERGARARQQRAGQARERLRALTAKERDVLVALGRGLSNADIAAALRISEATAKTHISRILTKVRAANRVQAALLAHHAGLLD</sequence>
<dbReference type="PRINTS" id="PR00038">
    <property type="entry name" value="HTHLUXR"/>
</dbReference>
<dbReference type="KEGG" id="stir:DDW44_29870"/>
<dbReference type="CDD" id="cd06170">
    <property type="entry name" value="LuxR_C_like"/>
    <property type="match status" value="1"/>
</dbReference>
<dbReference type="InterPro" id="IPR016032">
    <property type="entry name" value="Sig_transdc_resp-reg_C-effctor"/>
</dbReference>
<name>A0A2S1T1J1_9ACTN</name>
<dbReference type="AlphaFoldDB" id="A0A2S1T1J1"/>
<organism evidence="9 10">
    <name type="scientific">Streptomyces tirandamycinicus</name>
    <dbReference type="NCBI Taxonomy" id="2174846"/>
    <lineage>
        <taxon>Bacteria</taxon>
        <taxon>Bacillati</taxon>
        <taxon>Actinomycetota</taxon>
        <taxon>Actinomycetes</taxon>
        <taxon>Kitasatosporales</taxon>
        <taxon>Streptomycetaceae</taxon>
        <taxon>Streptomyces</taxon>
    </lineage>
</organism>
<dbReference type="PANTHER" id="PTHR43214:SF24">
    <property type="entry name" value="TRANSCRIPTIONAL REGULATORY PROTEIN NARL-RELATED"/>
    <property type="match status" value="1"/>
</dbReference>
<gene>
    <name evidence="9" type="ORF">DDW44_29870</name>
</gene>
<feature type="domain" description="Response regulatory" evidence="8">
    <location>
        <begin position="39"/>
        <end position="155"/>
    </location>
</feature>
<dbReference type="Pfam" id="PF00196">
    <property type="entry name" value="GerE"/>
    <property type="match status" value="1"/>
</dbReference>
<feature type="compositionally biased region" description="Low complexity" evidence="6">
    <location>
        <begin position="1"/>
        <end position="28"/>
    </location>
</feature>
<dbReference type="Pfam" id="PF00072">
    <property type="entry name" value="Response_reg"/>
    <property type="match status" value="1"/>
</dbReference>
<dbReference type="InterPro" id="IPR011006">
    <property type="entry name" value="CheY-like_superfamily"/>
</dbReference>
<keyword evidence="4" id="KW-0804">Transcription</keyword>
<protein>
    <submittedName>
        <fullName evidence="9">DNA-binding response regulator</fullName>
    </submittedName>
</protein>
<evidence type="ECO:0000259" key="7">
    <source>
        <dbReference type="PROSITE" id="PS50043"/>
    </source>
</evidence>
<dbReference type="RefSeq" id="WP_108908435.1">
    <property type="nucleotide sequence ID" value="NZ_CP029188.1"/>
</dbReference>
<dbReference type="SMART" id="SM00448">
    <property type="entry name" value="REC"/>
    <property type="match status" value="1"/>
</dbReference>
<dbReference type="PROSITE" id="PS50110">
    <property type="entry name" value="RESPONSE_REGULATORY"/>
    <property type="match status" value="1"/>
</dbReference>
<dbReference type="GO" id="GO:0006355">
    <property type="term" value="P:regulation of DNA-templated transcription"/>
    <property type="evidence" value="ECO:0007669"/>
    <property type="project" value="InterPro"/>
</dbReference>
<evidence type="ECO:0000256" key="4">
    <source>
        <dbReference type="ARBA" id="ARBA00023163"/>
    </source>
</evidence>
<keyword evidence="3 9" id="KW-0238">DNA-binding</keyword>
<evidence type="ECO:0000256" key="6">
    <source>
        <dbReference type="SAM" id="MobiDB-lite"/>
    </source>
</evidence>
<dbReference type="PANTHER" id="PTHR43214">
    <property type="entry name" value="TWO-COMPONENT RESPONSE REGULATOR"/>
    <property type="match status" value="1"/>
</dbReference>
<dbReference type="PROSITE" id="PS50043">
    <property type="entry name" value="HTH_LUXR_2"/>
    <property type="match status" value="1"/>
</dbReference>
<dbReference type="Proteomes" id="UP000244900">
    <property type="component" value="Chromosome"/>
</dbReference>
<dbReference type="InterPro" id="IPR001789">
    <property type="entry name" value="Sig_transdc_resp-reg_receiver"/>
</dbReference>
<evidence type="ECO:0000313" key="9">
    <source>
        <dbReference type="EMBL" id="AWI32544.1"/>
    </source>
</evidence>
<evidence type="ECO:0000313" key="10">
    <source>
        <dbReference type="Proteomes" id="UP000244900"/>
    </source>
</evidence>
<keyword evidence="2" id="KW-0805">Transcription regulation</keyword>
<dbReference type="SMART" id="SM00421">
    <property type="entry name" value="HTH_LUXR"/>
    <property type="match status" value="1"/>
</dbReference>
<dbReference type="InterPro" id="IPR000792">
    <property type="entry name" value="Tscrpt_reg_LuxR_C"/>
</dbReference>
<evidence type="ECO:0000256" key="1">
    <source>
        <dbReference type="ARBA" id="ARBA00022553"/>
    </source>
</evidence>
<feature type="domain" description="HTH luxR-type" evidence="7">
    <location>
        <begin position="192"/>
        <end position="257"/>
    </location>
</feature>
<feature type="modified residue" description="4-aspartylphosphate" evidence="5">
    <location>
        <position position="90"/>
    </location>
</feature>
<evidence type="ECO:0000256" key="5">
    <source>
        <dbReference type="PROSITE-ProRule" id="PRU00169"/>
    </source>
</evidence>
<dbReference type="Gene3D" id="3.40.50.2300">
    <property type="match status" value="1"/>
</dbReference>
<proteinExistence type="predicted"/>
<dbReference type="CDD" id="cd17535">
    <property type="entry name" value="REC_NarL-like"/>
    <property type="match status" value="1"/>
</dbReference>
<dbReference type="InterPro" id="IPR058245">
    <property type="entry name" value="NreC/VraR/RcsB-like_REC"/>
</dbReference>
<evidence type="ECO:0000256" key="2">
    <source>
        <dbReference type="ARBA" id="ARBA00023015"/>
    </source>
</evidence>
<evidence type="ECO:0000259" key="8">
    <source>
        <dbReference type="PROSITE" id="PS50110"/>
    </source>
</evidence>